<keyword evidence="2" id="KW-1185">Reference proteome</keyword>
<evidence type="ECO:0000313" key="2">
    <source>
        <dbReference type="Proteomes" id="UP000005239"/>
    </source>
</evidence>
<accession>A0A2A6BZF7</accession>
<evidence type="ECO:0000313" key="1">
    <source>
        <dbReference type="EnsemblMetazoa" id="PPA25633.1"/>
    </source>
</evidence>
<accession>A0A8R1YQ10</accession>
<sequence>MPRTARRRSSSDGRTRRRERVRGRALEWKWPWAGSSPGSAFPGRIAKRARGRCHWGRTGTRRAGRRLPEDDL</sequence>
<protein>
    <submittedName>
        <fullName evidence="1">Uncharacterized protein</fullName>
    </submittedName>
</protein>
<reference evidence="2" key="1">
    <citation type="journal article" date="2008" name="Nat. Genet.">
        <title>The Pristionchus pacificus genome provides a unique perspective on nematode lifestyle and parasitism.</title>
        <authorList>
            <person name="Dieterich C."/>
            <person name="Clifton S.W."/>
            <person name="Schuster L.N."/>
            <person name="Chinwalla A."/>
            <person name="Delehaunty K."/>
            <person name="Dinkelacker I."/>
            <person name="Fulton L."/>
            <person name="Fulton R."/>
            <person name="Godfrey J."/>
            <person name="Minx P."/>
            <person name="Mitreva M."/>
            <person name="Roeseler W."/>
            <person name="Tian H."/>
            <person name="Witte H."/>
            <person name="Yang S.P."/>
            <person name="Wilson R.K."/>
            <person name="Sommer R.J."/>
        </authorList>
    </citation>
    <scope>NUCLEOTIDE SEQUENCE [LARGE SCALE GENOMIC DNA]</scope>
    <source>
        <strain evidence="2">PS312</strain>
    </source>
</reference>
<organism evidence="1 2">
    <name type="scientific">Pristionchus pacificus</name>
    <name type="common">Parasitic nematode worm</name>
    <dbReference type="NCBI Taxonomy" id="54126"/>
    <lineage>
        <taxon>Eukaryota</taxon>
        <taxon>Metazoa</taxon>
        <taxon>Ecdysozoa</taxon>
        <taxon>Nematoda</taxon>
        <taxon>Chromadorea</taxon>
        <taxon>Rhabditida</taxon>
        <taxon>Rhabditina</taxon>
        <taxon>Diplogasteromorpha</taxon>
        <taxon>Diplogasteroidea</taxon>
        <taxon>Neodiplogasteridae</taxon>
        <taxon>Pristionchus</taxon>
    </lineage>
</organism>
<dbReference type="EnsemblMetazoa" id="PPA25633.1">
    <property type="protein sequence ID" value="PPA25633.1"/>
    <property type="gene ID" value="WBGene00115187"/>
</dbReference>
<proteinExistence type="predicted"/>
<name>A0A2A6BZF7_PRIPA</name>
<gene>
    <name evidence="1" type="primary">WBGene00115187</name>
</gene>
<dbReference type="Proteomes" id="UP000005239">
    <property type="component" value="Unassembled WGS sequence"/>
</dbReference>
<reference evidence="1" key="2">
    <citation type="submission" date="2022-06" db="UniProtKB">
        <authorList>
            <consortium name="EnsemblMetazoa"/>
        </authorList>
    </citation>
    <scope>IDENTIFICATION</scope>
    <source>
        <strain evidence="1">PS312</strain>
    </source>
</reference>
<dbReference type="AlphaFoldDB" id="A0A2A6BZF7"/>